<evidence type="ECO:0000256" key="2">
    <source>
        <dbReference type="ARBA" id="ARBA00006275"/>
    </source>
</evidence>
<evidence type="ECO:0000256" key="5">
    <source>
        <dbReference type="ARBA" id="ARBA00023237"/>
    </source>
</evidence>
<reference evidence="7 8" key="1">
    <citation type="submission" date="2024-09" db="EMBL/GenBank/DDBJ databases">
        <authorList>
            <person name="Sun Q."/>
            <person name="Mori K."/>
        </authorList>
    </citation>
    <scope>NUCLEOTIDE SEQUENCE [LARGE SCALE GENOMIC DNA]</scope>
    <source>
        <strain evidence="7 8">CECT 8365</strain>
    </source>
</reference>
<sequence length="539" mass="61502">MKKILKYLGLPVLMVGLFWSCEDLDVPITTQLTPEVFPQNSDQFRQSAYPVFAAFRGEFSFAWWWTQSLSTDEAILPSRGGNWFDNRNYISLHLHDWTPDNGIFSSLWDWSSKVIGMSNQTISILNQAMPAGTEKNTLISEIKTMRAMSYYILMDNFGGVPLDTVYGDFNPRPQSSRTEVFNFIEKELKKALPNLNSASGITTYGRPNKQTVNALLAKLYLNAQVYTGTSRYNECIAACDEVIKSGLYNVEPRATYLQMFYPNNGPQMKEFIFAIPYDVTAQSFFGLNGQMYHSRYDVPRSERAKFGLSFTPSAPRSTLPEFYANFNDANDIRNNQWLTGPQYNKDGTPLMVTTTKSGYDQFYKGEDAGATKTYQVDLTPDIILRANVTLFDLGNDEIAWNMGYRNIKFYPDASSTNRNQNNDVPFLRYSDVLLMKAEAILRGGAETLGQNPLALVNMVRSNRTTSAAWSSVTLEDLYKERSREFAWEAWHRNDMIRFGKYEGKWGYKTDTDIKRRLFPIPTTARNLNPALTQNDGYPN</sequence>
<accession>A0ABV5HCX1</accession>
<dbReference type="EMBL" id="JBHMFE010000018">
    <property type="protein sequence ID" value="MFB9109747.1"/>
    <property type="molecule type" value="Genomic_DNA"/>
</dbReference>
<feature type="domain" description="RagB/SusD" evidence="6">
    <location>
        <begin position="220"/>
        <end position="537"/>
    </location>
</feature>
<keyword evidence="8" id="KW-1185">Reference proteome</keyword>
<gene>
    <name evidence="7" type="ORF">ACFFVK_14260</name>
</gene>
<dbReference type="Pfam" id="PF07980">
    <property type="entry name" value="SusD_RagB"/>
    <property type="match status" value="1"/>
</dbReference>
<name>A0ABV5HCX1_9FLAO</name>
<keyword evidence="4" id="KW-0472">Membrane</keyword>
<dbReference type="InterPro" id="IPR011990">
    <property type="entry name" value="TPR-like_helical_dom_sf"/>
</dbReference>
<dbReference type="SUPFAM" id="SSF48452">
    <property type="entry name" value="TPR-like"/>
    <property type="match status" value="1"/>
</dbReference>
<comment type="subcellular location">
    <subcellularLocation>
        <location evidence="1">Cell outer membrane</location>
    </subcellularLocation>
</comment>
<proteinExistence type="inferred from homology"/>
<evidence type="ECO:0000256" key="1">
    <source>
        <dbReference type="ARBA" id="ARBA00004442"/>
    </source>
</evidence>
<evidence type="ECO:0000313" key="7">
    <source>
        <dbReference type="EMBL" id="MFB9109747.1"/>
    </source>
</evidence>
<organism evidence="7 8">
    <name type="scientific">Flavobacterium gyeonganense</name>
    <dbReference type="NCBI Taxonomy" id="1310418"/>
    <lineage>
        <taxon>Bacteria</taxon>
        <taxon>Pseudomonadati</taxon>
        <taxon>Bacteroidota</taxon>
        <taxon>Flavobacteriia</taxon>
        <taxon>Flavobacteriales</taxon>
        <taxon>Flavobacteriaceae</taxon>
        <taxon>Flavobacterium</taxon>
    </lineage>
</organism>
<protein>
    <submittedName>
        <fullName evidence="7">RagB/SusD family nutrient uptake outer membrane protein</fullName>
    </submittedName>
</protein>
<evidence type="ECO:0000313" key="8">
    <source>
        <dbReference type="Proteomes" id="UP001589562"/>
    </source>
</evidence>
<comment type="similarity">
    <text evidence="2">Belongs to the SusD family.</text>
</comment>
<keyword evidence="3" id="KW-0732">Signal</keyword>
<comment type="caution">
    <text evidence="7">The sequence shown here is derived from an EMBL/GenBank/DDBJ whole genome shotgun (WGS) entry which is preliminary data.</text>
</comment>
<dbReference type="RefSeq" id="WP_278009977.1">
    <property type="nucleotide sequence ID" value="NZ_CP121112.1"/>
</dbReference>
<evidence type="ECO:0000256" key="4">
    <source>
        <dbReference type="ARBA" id="ARBA00023136"/>
    </source>
</evidence>
<dbReference type="Proteomes" id="UP001589562">
    <property type="component" value="Unassembled WGS sequence"/>
</dbReference>
<keyword evidence="5" id="KW-0998">Cell outer membrane</keyword>
<dbReference type="InterPro" id="IPR012944">
    <property type="entry name" value="SusD_RagB_dom"/>
</dbReference>
<dbReference type="Gene3D" id="1.25.40.390">
    <property type="match status" value="1"/>
</dbReference>
<evidence type="ECO:0000256" key="3">
    <source>
        <dbReference type="ARBA" id="ARBA00022729"/>
    </source>
</evidence>
<evidence type="ECO:0000259" key="6">
    <source>
        <dbReference type="Pfam" id="PF07980"/>
    </source>
</evidence>